<sequence>MILFVTIFLTLLLFRLTTCRPAHATHARIIERQADLLDEYDYIIVGAGTVGLTVADRIITVLAIEYGYLDSSESILAVTTPDVRAAGPDQYPAATRMFNISTVPQTAMDGRRKNIRAGCAVGGSSAVNGMLLDRGSAEDYDAWVLAAGEFADDYASEWGWDNMLPSFQKSVTFHPPTEEMQERFGYTYNTDGAYSNSTTPIHASYRPYQWPTQQLMFNAFKLIPGIESPQEAANGAKHGVLWAPNSIDAETERRSYAKTGHYDNNAAQRQNFHILPANRVTRINLVHSQSDNLWFPDSVEYVPRDGPRRISQVRVRKEVVVSAGTFHTPQVLERSGVGPRNVLEAAGVPVRVELPGVGHNFQSHTAFPVSYRFNRRVFPTQGDLSSNRTFQSEAQRLWDEEKTGPYTSYVNSGVYLPFPVFSNNTESIIDRIEAQSPQAYLPTGLDPTVIAGYAVQKDILVQQLRSRRSAWLESLFSGGSSFNGILLHIFSRGSVHISPNDDGVTTDPIIDYRTYTNPLDLDLNVELLRGIRWYMGHRAMVDALSPTESSPRITTDREIRSWLRQNTNADVAHQTGTASLGPRELGGVVGPDLKVHGTRGLSVADNSIIPLVPGSHTSAVAYAIGEKVGLGNLQYLQES</sequence>
<evidence type="ECO:0000259" key="5">
    <source>
        <dbReference type="PROSITE" id="PS00624"/>
    </source>
</evidence>
<keyword evidence="4" id="KW-0732">Signal</keyword>
<dbReference type="STRING" id="1283841.A0A084Q7M5"/>
<feature type="active site" description="Proton acceptor" evidence="2">
    <location>
        <position position="616"/>
    </location>
</feature>
<dbReference type="PANTHER" id="PTHR11552:SF115">
    <property type="entry name" value="DEHYDROGENASE XPTC-RELATED"/>
    <property type="match status" value="1"/>
</dbReference>
<dbReference type="InterPro" id="IPR012132">
    <property type="entry name" value="GMC_OxRdtase"/>
</dbReference>
<keyword evidence="3" id="KW-0285">Flavoprotein</keyword>
<feature type="active site" description="Proton donor" evidence="2">
    <location>
        <position position="573"/>
    </location>
</feature>
<dbReference type="AlphaFoldDB" id="A0A084Q7M5"/>
<evidence type="ECO:0000256" key="1">
    <source>
        <dbReference type="ARBA" id="ARBA00010790"/>
    </source>
</evidence>
<proteinExistence type="inferred from homology"/>
<dbReference type="SUPFAM" id="SSF51905">
    <property type="entry name" value="FAD/NAD(P)-binding domain"/>
    <property type="match status" value="1"/>
</dbReference>
<evidence type="ECO:0000256" key="2">
    <source>
        <dbReference type="PIRSR" id="PIRSR000137-1"/>
    </source>
</evidence>
<evidence type="ECO:0000313" key="6">
    <source>
        <dbReference type="EMBL" id="KFA59960.1"/>
    </source>
</evidence>
<dbReference type="HOGENOM" id="CLU_002865_6_1_1"/>
<keyword evidence="7" id="KW-1185">Reference proteome</keyword>
<dbReference type="Proteomes" id="UP000028524">
    <property type="component" value="Unassembled WGS sequence"/>
</dbReference>
<evidence type="ECO:0000313" key="7">
    <source>
        <dbReference type="Proteomes" id="UP000028524"/>
    </source>
</evidence>
<dbReference type="Gene3D" id="3.30.560.10">
    <property type="entry name" value="Glucose Oxidase, domain 3"/>
    <property type="match status" value="1"/>
</dbReference>
<dbReference type="GO" id="GO:0044550">
    <property type="term" value="P:secondary metabolite biosynthetic process"/>
    <property type="evidence" value="ECO:0007669"/>
    <property type="project" value="TreeGrafter"/>
</dbReference>
<dbReference type="Pfam" id="PF00732">
    <property type="entry name" value="GMC_oxred_N"/>
    <property type="match status" value="1"/>
</dbReference>
<dbReference type="PANTHER" id="PTHR11552">
    <property type="entry name" value="GLUCOSE-METHANOL-CHOLINE GMC OXIDOREDUCTASE"/>
    <property type="match status" value="1"/>
</dbReference>
<dbReference type="InParanoid" id="A0A084Q7M5"/>
<accession>A0A084Q7M5</accession>
<dbReference type="InterPro" id="IPR007867">
    <property type="entry name" value="GMC_OxRtase_C"/>
</dbReference>
<feature type="signal peptide" evidence="4">
    <location>
        <begin position="1"/>
        <end position="19"/>
    </location>
</feature>
<reference evidence="6 7" key="1">
    <citation type="journal article" date="2014" name="BMC Genomics">
        <title>Comparative genome sequencing reveals chemotype-specific gene clusters in the toxigenic black mold Stachybotrys.</title>
        <authorList>
            <person name="Semeiks J."/>
            <person name="Borek D."/>
            <person name="Otwinowski Z."/>
            <person name="Grishin N.V."/>
        </authorList>
    </citation>
    <scope>NUCLEOTIDE SEQUENCE [LARGE SCALE GENOMIC DNA]</scope>
    <source>
        <strain evidence="6 7">IBT 40285</strain>
    </source>
</reference>
<gene>
    <name evidence="6" type="ORF">S40285_07952</name>
</gene>
<keyword evidence="3" id="KW-0274">FAD</keyword>
<feature type="binding site" evidence="3">
    <location>
        <position position="280"/>
    </location>
    <ligand>
        <name>FAD</name>
        <dbReference type="ChEBI" id="CHEBI:57692"/>
    </ligand>
</feature>
<dbReference type="GO" id="GO:0050660">
    <property type="term" value="F:flavin adenine dinucleotide binding"/>
    <property type="evidence" value="ECO:0007669"/>
    <property type="project" value="InterPro"/>
</dbReference>
<dbReference type="Gene3D" id="3.50.50.60">
    <property type="entry name" value="FAD/NAD(P)-binding domain"/>
    <property type="match status" value="1"/>
</dbReference>
<dbReference type="OrthoDB" id="269227at2759"/>
<evidence type="ECO:0000256" key="4">
    <source>
        <dbReference type="SAM" id="SignalP"/>
    </source>
</evidence>
<dbReference type="EMBL" id="KL661952">
    <property type="protein sequence ID" value="KFA59960.1"/>
    <property type="molecule type" value="Genomic_DNA"/>
</dbReference>
<dbReference type="PROSITE" id="PS00624">
    <property type="entry name" value="GMC_OXRED_2"/>
    <property type="match status" value="1"/>
</dbReference>
<comment type="cofactor">
    <cofactor evidence="3">
        <name>FAD</name>
        <dbReference type="ChEBI" id="CHEBI:57692"/>
    </cofactor>
</comment>
<dbReference type="Pfam" id="PF05199">
    <property type="entry name" value="GMC_oxred_C"/>
    <property type="match status" value="1"/>
</dbReference>
<dbReference type="PIRSF" id="PIRSF000137">
    <property type="entry name" value="Alcohol_oxidase"/>
    <property type="match status" value="1"/>
</dbReference>
<feature type="chain" id="PRO_5001778995" description="Glucose-methanol-choline oxidoreductase N-terminal domain-containing protein" evidence="4">
    <location>
        <begin position="20"/>
        <end position="639"/>
    </location>
</feature>
<dbReference type="InterPro" id="IPR036188">
    <property type="entry name" value="FAD/NAD-bd_sf"/>
</dbReference>
<evidence type="ECO:0000256" key="3">
    <source>
        <dbReference type="PIRSR" id="PIRSR000137-2"/>
    </source>
</evidence>
<dbReference type="GO" id="GO:0016614">
    <property type="term" value="F:oxidoreductase activity, acting on CH-OH group of donors"/>
    <property type="evidence" value="ECO:0007669"/>
    <property type="project" value="InterPro"/>
</dbReference>
<feature type="domain" description="Glucose-methanol-choline oxidoreductase N-terminal" evidence="5">
    <location>
        <begin position="324"/>
        <end position="338"/>
    </location>
</feature>
<dbReference type="OMA" id="DEYAKEW"/>
<protein>
    <recommendedName>
        <fullName evidence="5">Glucose-methanol-choline oxidoreductase N-terminal domain-containing protein</fullName>
    </recommendedName>
</protein>
<comment type="similarity">
    <text evidence="1">Belongs to the GMC oxidoreductase family.</text>
</comment>
<organism evidence="6 7">
    <name type="scientific">Stachybotrys chlorohalonatus (strain IBT 40285)</name>
    <dbReference type="NCBI Taxonomy" id="1283841"/>
    <lineage>
        <taxon>Eukaryota</taxon>
        <taxon>Fungi</taxon>
        <taxon>Dikarya</taxon>
        <taxon>Ascomycota</taxon>
        <taxon>Pezizomycotina</taxon>
        <taxon>Sordariomycetes</taxon>
        <taxon>Hypocreomycetidae</taxon>
        <taxon>Hypocreales</taxon>
        <taxon>Stachybotryaceae</taxon>
        <taxon>Stachybotrys</taxon>
    </lineage>
</organism>
<dbReference type="SUPFAM" id="SSF54373">
    <property type="entry name" value="FAD-linked reductases, C-terminal domain"/>
    <property type="match status" value="1"/>
</dbReference>
<dbReference type="InterPro" id="IPR000172">
    <property type="entry name" value="GMC_OxRdtase_N"/>
</dbReference>
<name>A0A084Q7M5_STAC4</name>